<name>A0ABW5P9J8_9BACL</name>
<dbReference type="Gene3D" id="3.90.1200.10">
    <property type="match status" value="1"/>
</dbReference>
<proteinExistence type="predicted"/>
<reference evidence="2" key="1">
    <citation type="journal article" date="2019" name="Int. J. Syst. Evol. Microbiol.">
        <title>The Global Catalogue of Microorganisms (GCM) 10K type strain sequencing project: providing services to taxonomists for standard genome sequencing and annotation.</title>
        <authorList>
            <consortium name="The Broad Institute Genomics Platform"/>
            <consortium name="The Broad Institute Genome Sequencing Center for Infectious Disease"/>
            <person name="Wu L."/>
            <person name="Ma J."/>
        </authorList>
    </citation>
    <scope>NUCLEOTIDE SEQUENCE [LARGE SCALE GENOMIC DNA]</scope>
    <source>
        <strain evidence="2">KCTC 3950</strain>
    </source>
</reference>
<dbReference type="InterPro" id="IPR011009">
    <property type="entry name" value="Kinase-like_dom_sf"/>
</dbReference>
<organism evidence="1 2">
    <name type="scientific">Paenibacillus gansuensis</name>
    <dbReference type="NCBI Taxonomy" id="306542"/>
    <lineage>
        <taxon>Bacteria</taxon>
        <taxon>Bacillati</taxon>
        <taxon>Bacillota</taxon>
        <taxon>Bacilli</taxon>
        <taxon>Bacillales</taxon>
        <taxon>Paenibacillaceae</taxon>
        <taxon>Paenibacillus</taxon>
    </lineage>
</organism>
<dbReference type="InterPro" id="IPR006748">
    <property type="entry name" value="NH2Glyco/OHUrea_AB-resist_kin"/>
</dbReference>
<accession>A0ABW5P9J8</accession>
<gene>
    <name evidence="1" type="ORF">ACFSUF_04505</name>
</gene>
<evidence type="ECO:0000313" key="2">
    <source>
        <dbReference type="Proteomes" id="UP001597541"/>
    </source>
</evidence>
<protein>
    <submittedName>
        <fullName evidence="1">Aminoglycoside phosphotransferase family protein</fullName>
    </submittedName>
</protein>
<dbReference type="EMBL" id="JBHUME010000005">
    <property type="protein sequence ID" value="MFD2611680.1"/>
    <property type="molecule type" value="Genomic_DNA"/>
</dbReference>
<dbReference type="SUPFAM" id="SSF56112">
    <property type="entry name" value="Protein kinase-like (PK-like)"/>
    <property type="match status" value="1"/>
</dbReference>
<dbReference type="Pfam" id="PF04655">
    <property type="entry name" value="APH_6_hur"/>
    <property type="match status" value="1"/>
</dbReference>
<evidence type="ECO:0000313" key="1">
    <source>
        <dbReference type="EMBL" id="MFD2611680.1"/>
    </source>
</evidence>
<dbReference type="RefSeq" id="WP_377600560.1">
    <property type="nucleotide sequence ID" value="NZ_JBHUME010000005.1"/>
</dbReference>
<keyword evidence="2" id="KW-1185">Reference proteome</keyword>
<comment type="caution">
    <text evidence="1">The sequence shown here is derived from an EMBL/GenBank/DDBJ whole genome shotgun (WGS) entry which is preliminary data.</text>
</comment>
<sequence>MVIPEKFQSKIIGAFGEEGRRWLETLDDRLRRYAERWELQIGEPYANLSYNYVVKAVDSTGELVVLKLGVPNFDTRNEIHTLETYQGEGCVRLLKSDPAEGVFLLERLSPGTMLKELGEDAALEQAMNVWKALRRPVPAGFRGPSIMDWARGLEQYEQRYISGEMPIPAEAVETARDLFRELTETSEGAELLHGDLHHQNILYSEQRGWIAIDPKGVAGDPYFGLITFLHNELHHNTNPKQLLRRRIEGLCSGLRLDKTRLLQAAFSLTVLYACWAAEDQDSFMKETYRCAEWYGEWLREEEIVS</sequence>
<dbReference type="Proteomes" id="UP001597541">
    <property type="component" value="Unassembled WGS sequence"/>
</dbReference>